<dbReference type="AlphaFoldDB" id="A0A7U6BLK8"/>
<dbReference type="Proteomes" id="UP000251994">
    <property type="component" value="Plasmid pSA20021456.1"/>
</dbReference>
<geneLocation type="plasmid" evidence="2">
    <name>psa20021456.1</name>
</geneLocation>
<keyword evidence="1" id="KW-0614">Plasmid</keyword>
<name>A0A7U6BLK8_SALER</name>
<sequence>MKISDKRNYCLALPCLALPCLALPCLALPCLALPCLALPCLALPCLALQGGYVRISVTGNHKISLYLKL</sequence>
<proteinExistence type="predicted"/>
<dbReference type="EMBL" id="CP030220">
    <property type="protein sequence ID" value="AXD74567.1"/>
    <property type="molecule type" value="Genomic_DNA"/>
</dbReference>
<accession>A0A7U6BLK8</accession>
<protein>
    <submittedName>
        <fullName evidence="1">Uncharacterized protein</fullName>
    </submittedName>
</protein>
<evidence type="ECO:0000313" key="1">
    <source>
        <dbReference type="EMBL" id="AXD74567.1"/>
    </source>
</evidence>
<organism evidence="1 2">
    <name type="scientific">Salmonella enterica</name>
    <name type="common">Salmonella choleraesuis</name>
    <dbReference type="NCBI Taxonomy" id="28901"/>
    <lineage>
        <taxon>Bacteria</taxon>
        <taxon>Pseudomonadati</taxon>
        <taxon>Pseudomonadota</taxon>
        <taxon>Gammaproteobacteria</taxon>
        <taxon>Enterobacterales</taxon>
        <taxon>Enterobacteriaceae</taxon>
        <taxon>Salmonella</taxon>
    </lineage>
</organism>
<evidence type="ECO:0000313" key="2">
    <source>
        <dbReference type="Proteomes" id="UP000251994"/>
    </source>
</evidence>
<reference evidence="1 2" key="1">
    <citation type="submission" date="2018-06" db="EMBL/GenBank/DDBJ databases">
        <title>Completed Genome Sequences of 32 Strains from Various Serotypes of Salmonella enterica.</title>
        <authorList>
            <person name="Nash J.H.E."/>
            <person name="Robertson J."/>
            <person name="Bessonov K."/>
        </authorList>
    </citation>
    <scope>NUCLEOTIDE SEQUENCE [LARGE SCALE GENOMIC DNA]</scope>
    <source>
        <strain evidence="1 2">SA20021456</strain>
        <plasmid evidence="2">psa20021456.1</plasmid>
    </source>
</reference>
<gene>
    <name evidence="1" type="ORF">CHC34_27560</name>
</gene>